<dbReference type="Proteomes" id="UP000245412">
    <property type="component" value="Unassembled WGS sequence"/>
</dbReference>
<dbReference type="PANTHER" id="PTHR43377:SF2">
    <property type="entry name" value="BINDING ROSSMANN FOLD OXIDOREDUCTASE, PUTATIVE (AFU_ORTHOLOGUE AFUA_4G00560)-RELATED"/>
    <property type="match status" value="1"/>
</dbReference>
<dbReference type="InterPro" id="IPR004104">
    <property type="entry name" value="Gfo/Idh/MocA-like_OxRdtase_C"/>
</dbReference>
<dbReference type="Pfam" id="PF02894">
    <property type="entry name" value="GFO_IDH_MocA_C"/>
    <property type="match status" value="1"/>
</dbReference>
<dbReference type="SUPFAM" id="SSF51735">
    <property type="entry name" value="NAD(P)-binding Rossmann-fold domains"/>
    <property type="match status" value="1"/>
</dbReference>
<evidence type="ECO:0000256" key="1">
    <source>
        <dbReference type="ARBA" id="ARBA00010928"/>
    </source>
</evidence>
<dbReference type="SUPFAM" id="SSF55347">
    <property type="entry name" value="Glyceraldehyde-3-phosphate dehydrogenase-like, C-terminal domain"/>
    <property type="match status" value="1"/>
</dbReference>
<dbReference type="AlphaFoldDB" id="A0AB73SZM3"/>
<sequence>MRKGEINMEQLRLGLIGAGERGANCYAPYAFKYPEEIKFVCVAEPLKDRRTVFARAHGIPEEWQFEDWKDMIDKNPCLDGVIISTQDQQHFEPAMAAIEKGWGILLEKPMAETAEKTKLITEAADKKGVPLMVCHVLRHTPYFMAMKEQIDSGAIGDVQSIHHIENIGYWHFAHSYVRGNWHNTKETTPMIVAKCCHDMDIFNYLLGGRKCRKVSSFGDLSYFTRDNMPQGAAANCMEGCPYDKTCQYSAYKYLEDRTNRDNFRDIIMRTDDREAFLKHLKESPYSRCVYQCDNDAVSRQVVNLEYEGGVTVSFQASAFTQEITRQTKIMGTKGDIEGCLEEDSFYIRDFDTGNITKVRVHTPKTLHSGGDERIMSDFVQILKNPEKGMGAYGAGMSLQGHIMAFAAEESRQLGGKVIELQDK</sequence>
<feature type="domain" description="Gfo/Idh/MocA-like oxidoreductase C-terminal" evidence="3">
    <location>
        <begin position="147"/>
        <end position="343"/>
    </location>
</feature>
<reference evidence="4 5" key="1">
    <citation type="submission" date="2018-05" db="EMBL/GenBank/DDBJ databases">
        <authorList>
            <person name="Goeker M."/>
            <person name="Huntemann M."/>
            <person name="Clum A."/>
            <person name="Pillay M."/>
            <person name="Palaniappan K."/>
            <person name="Varghese N."/>
            <person name="Mikhailova N."/>
            <person name="Stamatis D."/>
            <person name="Reddy T."/>
            <person name="Daum C."/>
            <person name="Shapiro N."/>
            <person name="Ivanova N."/>
            <person name="Kyrpides N."/>
            <person name="Woyke T."/>
        </authorList>
    </citation>
    <scope>NUCLEOTIDE SEQUENCE [LARGE SCALE GENOMIC DNA]</scope>
    <source>
        <strain evidence="4 5">DSM 26524</strain>
    </source>
</reference>
<accession>A0AB73SZM3</accession>
<organism evidence="4 5">
    <name type="scientific">Murimonas intestini</name>
    <dbReference type="NCBI Taxonomy" id="1337051"/>
    <lineage>
        <taxon>Bacteria</taxon>
        <taxon>Bacillati</taxon>
        <taxon>Bacillota</taxon>
        <taxon>Clostridia</taxon>
        <taxon>Lachnospirales</taxon>
        <taxon>Lachnospiraceae</taxon>
        <taxon>Murimonas</taxon>
    </lineage>
</organism>
<dbReference type="Gene3D" id="3.30.360.10">
    <property type="entry name" value="Dihydrodipicolinate Reductase, domain 2"/>
    <property type="match status" value="1"/>
</dbReference>
<dbReference type="InterPro" id="IPR000683">
    <property type="entry name" value="Gfo/Idh/MocA-like_OxRdtase_N"/>
</dbReference>
<dbReference type="GO" id="GO:0000166">
    <property type="term" value="F:nucleotide binding"/>
    <property type="evidence" value="ECO:0007669"/>
    <property type="project" value="InterPro"/>
</dbReference>
<proteinExistence type="inferred from homology"/>
<dbReference type="InterPro" id="IPR051450">
    <property type="entry name" value="Gfo/Idh/MocA_Oxidoreductases"/>
</dbReference>
<evidence type="ECO:0000259" key="2">
    <source>
        <dbReference type="Pfam" id="PF01408"/>
    </source>
</evidence>
<feature type="domain" description="Gfo/Idh/MocA-like oxidoreductase N-terminal" evidence="2">
    <location>
        <begin position="12"/>
        <end position="134"/>
    </location>
</feature>
<dbReference type="Pfam" id="PF01408">
    <property type="entry name" value="GFO_IDH_MocA"/>
    <property type="match status" value="1"/>
</dbReference>
<evidence type="ECO:0000313" key="5">
    <source>
        <dbReference type="Proteomes" id="UP000245412"/>
    </source>
</evidence>
<dbReference type="PANTHER" id="PTHR43377">
    <property type="entry name" value="BILIVERDIN REDUCTASE A"/>
    <property type="match status" value="1"/>
</dbReference>
<dbReference type="InterPro" id="IPR036291">
    <property type="entry name" value="NAD(P)-bd_dom_sf"/>
</dbReference>
<comment type="caution">
    <text evidence="4">The sequence shown here is derived from an EMBL/GenBank/DDBJ whole genome shotgun (WGS) entry which is preliminary data.</text>
</comment>
<keyword evidence="5" id="KW-1185">Reference proteome</keyword>
<dbReference type="EMBL" id="QGGY01000016">
    <property type="protein sequence ID" value="PWJ72800.1"/>
    <property type="molecule type" value="Genomic_DNA"/>
</dbReference>
<dbReference type="Gene3D" id="3.40.50.720">
    <property type="entry name" value="NAD(P)-binding Rossmann-like Domain"/>
    <property type="match status" value="1"/>
</dbReference>
<protein>
    <submittedName>
        <fullName evidence="4">Oxidoreductase family protein</fullName>
    </submittedName>
</protein>
<evidence type="ECO:0000313" key="4">
    <source>
        <dbReference type="EMBL" id="PWJ72800.1"/>
    </source>
</evidence>
<name>A0AB73SZM3_9FIRM</name>
<comment type="similarity">
    <text evidence="1">Belongs to the Gfo/Idh/MocA family.</text>
</comment>
<gene>
    <name evidence="4" type="ORF">C7383_116114</name>
</gene>
<evidence type="ECO:0000259" key="3">
    <source>
        <dbReference type="Pfam" id="PF02894"/>
    </source>
</evidence>